<gene>
    <name evidence="21" type="ORF">CC80DRAFT_550856</name>
</gene>
<protein>
    <recommendedName>
        <fullName evidence="7">Glycogen debranching enzyme</fullName>
        <ecNumber evidence="5">2.4.1.25</ecNumber>
        <ecNumber evidence="6">3.2.1.33</ecNumber>
    </recommendedName>
    <alternativeName>
        <fullName evidence="16">Glycogen debrancher</fullName>
    </alternativeName>
</protein>
<sequence length="1549" mass="174930">MSAPQQTETVYLLPLTDSGAPDVPGQYLYLPPPNPSYSIRFQIAGTSSICRKGSLWVNVPAKGDKFKRDRYREFKLKPNFNGHTEIDIPIYEANAYSFYTTYSPLPQWSFTDVAPTKPTQTPTHYLDVCPLLTLQGQQMPVESIIVFSCLSKFMGSYPTDWDNHLRGISQRGYNMVHFTPLMIRGASNSPYSIYDQLQFDTAVFPNGEKDVSQLVNKMQQEFNMLAMTDVVWNHTANNSKWLEAHPEAGYNIDTAPWLRPALDLDTALLKYSRDLRSLGLPTKLNNVEDLLKVMEGVKTRVLGGTKLWQYYVVDVERDAAAIVQAWIAGQVTFPDGSFSDAGLRGLDAVKEWPLKQKADWIVDHALLGGDGFGTRYSRHVDPSAGAALLCALCGRFDTRIASIPDSNAAHETIRRILDELNLQFYREFDGDQAEILEQLFNRIKYCRIDDHGPKMGEITEDSPLIESYFTRLPLNETTKKHNPEALALVNNGWVWAADAMRDNAGPKSRAYLRREVIVWGDCVKLRYGSGPQENPFLWEHMAEYTKLMAKYFQGFRIDNCHSTPIHLAQYMLDQARTVNPNIFVCAELFSGSEEMDFHFVKKLGISALIREGMQAWSTQELSRLVHRHGGVPIGSFDTDEVLNADLSTAHTSNGTRQVVKKIKQSPVHALFMDCTHDNETPAQKRDARDTLPSAALVAMCSCATGSVFGYDEVFAELIELVHEKRLYSSANSTGGPIKAQAGEGGIGGIRKIINQIHVEMGKKEYTETYIHHDNEYITVHRVNPRTRKGYFLIAHTAFPGYGNGNGGFSPTKLPGTQAKLIGSWNLEVDNSPETRAAIIGDKKMLRGLPSQTKELHGITIESAGEDTTIKIPEKFPPGSIAIFETSVPSAEHSDGLDKFVTTGARNAFRECSLSDLNVILYRCDPEERDLSDNKDGAYNVPGHGTLVYAGLQGWWSPLRDIANDNNLGHPLCNHLREGQWALDFCVGRLERISEKKKYRGIRGPAQWLKHRCDAIRRIPSYLLPRYFAMVIQTAYNAAVDRSVELMSENIRNGQSFIKSLSLVSVQLTGYLNSASLWPEKSVPSLAAGLPHFAVDWARCWGRDICISARGLLMCTGRYGDAKEHIKAFASVLKHGMIPNLLSGGRLPRYNSRDSVWWFAQNIQDYCNIVPNGLEILQEQVKRRFLPYDDTWFPHNDKRAYSKTSTIEDIIQEVLQRHATGLDFREYDAGPNIDSQMRSEGFDIKIWTDWETGLIFGGNQWNCGTWMDKMGESEKAGTKGVPGTPRDGAPVEMIGLLYSCLRWVSQLYEQGAYRYEGVTLDGGKRAISFKAWAEKIKANFERTFYVPRTPEEDANYDVNSKIVNRRGIYKDLYRSAKEYEDYQLRPNFPVAMTVAPEMFDPDHALYALQMADRVLLGPQGMKTLDPSDYNYRGFYINSEDSTDPHTSKGRNYHQGPEWLWPAGYFYRAFLKFDLQRRKTAEERVESYQQITRRMAGMMKAIQQSPWAGLTELTQKDGAFCSDSCPTQAWSASCIIDVFQDARDYELAEEK</sequence>
<dbReference type="InterPro" id="IPR017853">
    <property type="entry name" value="GH"/>
</dbReference>
<evidence type="ECO:0000256" key="14">
    <source>
        <dbReference type="ARBA" id="ARBA00023295"/>
    </source>
</evidence>
<dbReference type="Pfam" id="PF14701">
    <property type="entry name" value="hDGE_amylase"/>
    <property type="match status" value="1"/>
</dbReference>
<evidence type="ECO:0000256" key="16">
    <source>
        <dbReference type="ARBA" id="ARBA00031477"/>
    </source>
</evidence>
<dbReference type="GO" id="GO:0004134">
    <property type="term" value="F:4-alpha-glucanotransferase activity"/>
    <property type="evidence" value="ECO:0007669"/>
    <property type="project" value="UniProtKB-EC"/>
</dbReference>
<evidence type="ECO:0000256" key="4">
    <source>
        <dbReference type="ARBA" id="ARBA00004496"/>
    </source>
</evidence>
<dbReference type="Pfam" id="PF06202">
    <property type="entry name" value="GDE_C"/>
    <property type="match status" value="1"/>
</dbReference>
<evidence type="ECO:0000256" key="15">
    <source>
        <dbReference type="ARBA" id="ARBA00025780"/>
    </source>
</evidence>
<dbReference type="GO" id="GO:0004135">
    <property type="term" value="F:amylo-alpha-1,6-glucosidase activity"/>
    <property type="evidence" value="ECO:0007669"/>
    <property type="project" value="UniProtKB-EC"/>
</dbReference>
<feature type="domain" description="Glycogen debranching enzyme glucanotransferase" evidence="19">
    <location>
        <begin position="138"/>
        <end position="582"/>
    </location>
</feature>
<dbReference type="InterPro" id="IPR032788">
    <property type="entry name" value="AGL_central"/>
</dbReference>
<dbReference type="InterPro" id="IPR032790">
    <property type="entry name" value="GDE_C"/>
</dbReference>
<comment type="similarity">
    <text evidence="15">Belongs to the glycogen debranching enzyme family.</text>
</comment>
<evidence type="ECO:0000256" key="1">
    <source>
        <dbReference type="ARBA" id="ARBA00000439"/>
    </source>
</evidence>
<dbReference type="InterPro" id="IPR008928">
    <property type="entry name" value="6-hairpin_glycosidase_sf"/>
</dbReference>
<dbReference type="Proteomes" id="UP000800035">
    <property type="component" value="Unassembled WGS sequence"/>
</dbReference>
<dbReference type="InterPro" id="IPR010401">
    <property type="entry name" value="AGL/Gdb1"/>
</dbReference>
<dbReference type="GO" id="GO:0005737">
    <property type="term" value="C:cytoplasm"/>
    <property type="evidence" value="ECO:0007669"/>
    <property type="project" value="UniProtKB-SubCell"/>
</dbReference>
<organism evidence="21 22">
    <name type="scientific">Byssothecium circinans</name>
    <dbReference type="NCBI Taxonomy" id="147558"/>
    <lineage>
        <taxon>Eukaryota</taxon>
        <taxon>Fungi</taxon>
        <taxon>Dikarya</taxon>
        <taxon>Ascomycota</taxon>
        <taxon>Pezizomycotina</taxon>
        <taxon>Dothideomycetes</taxon>
        <taxon>Pleosporomycetidae</taxon>
        <taxon>Pleosporales</taxon>
        <taxon>Massarineae</taxon>
        <taxon>Massarinaceae</taxon>
        <taxon>Byssothecium</taxon>
    </lineage>
</organism>
<dbReference type="FunFam" id="3.20.20.80:FF:000242">
    <property type="entry name" value="Glycogen debranching enzyme Gdb1, putative"/>
    <property type="match status" value="1"/>
</dbReference>
<evidence type="ECO:0000256" key="12">
    <source>
        <dbReference type="ARBA" id="ARBA00023056"/>
    </source>
</evidence>
<dbReference type="PANTHER" id="PTHR10569">
    <property type="entry name" value="GLYCOGEN DEBRANCHING ENZYME"/>
    <property type="match status" value="1"/>
</dbReference>
<dbReference type="SUPFAM" id="SSF48208">
    <property type="entry name" value="Six-hairpin glycosidases"/>
    <property type="match status" value="1"/>
</dbReference>
<dbReference type="InterPro" id="IPR012341">
    <property type="entry name" value="6hp_glycosidase-like_sf"/>
</dbReference>
<evidence type="ECO:0000259" key="18">
    <source>
        <dbReference type="Pfam" id="PF14699"/>
    </source>
</evidence>
<comment type="catalytic activity">
    <reaction evidence="1">
        <text>Transfers a segment of a (1-&gt;4)-alpha-D-glucan to a new position in an acceptor, which may be glucose or a (1-&gt;4)-alpha-D-glucan.</text>
        <dbReference type="EC" id="2.4.1.25"/>
    </reaction>
</comment>
<evidence type="ECO:0000256" key="11">
    <source>
        <dbReference type="ARBA" id="ARBA00022801"/>
    </source>
</evidence>
<evidence type="ECO:0000256" key="5">
    <source>
        <dbReference type="ARBA" id="ARBA00012560"/>
    </source>
</evidence>
<comment type="catalytic activity">
    <reaction evidence="2">
        <text>Hydrolysis of (1-&gt;6)-alpha-D-glucosidic branch linkages in glycogen phosphorylase limit dextrin.</text>
        <dbReference type="EC" id="3.2.1.33"/>
    </reaction>
</comment>
<dbReference type="EC" id="2.4.1.25" evidence="5"/>
<evidence type="ECO:0000256" key="13">
    <source>
        <dbReference type="ARBA" id="ARBA00023268"/>
    </source>
</evidence>
<feature type="domain" description="Glycogen debranching enzyme C-terminal" evidence="17">
    <location>
        <begin position="1072"/>
        <end position="1534"/>
    </location>
</feature>
<dbReference type="CDD" id="cd11327">
    <property type="entry name" value="AmyAc_Glg_debranch_2"/>
    <property type="match status" value="1"/>
</dbReference>
<dbReference type="EMBL" id="ML977001">
    <property type="protein sequence ID" value="KAF1953943.1"/>
    <property type="molecule type" value="Genomic_DNA"/>
</dbReference>
<keyword evidence="22" id="KW-1185">Reference proteome</keyword>
<dbReference type="NCBIfam" id="TIGR01531">
    <property type="entry name" value="glyc_debranch"/>
    <property type="match status" value="1"/>
</dbReference>
<evidence type="ECO:0000256" key="7">
    <source>
        <dbReference type="ARBA" id="ARBA00020723"/>
    </source>
</evidence>
<evidence type="ECO:0000313" key="22">
    <source>
        <dbReference type="Proteomes" id="UP000800035"/>
    </source>
</evidence>
<feature type="domain" description="Eukaryotic glycogen debranching enzyme N-terminal" evidence="18">
    <location>
        <begin position="39"/>
        <end position="134"/>
    </location>
</feature>
<dbReference type="PANTHER" id="PTHR10569:SF2">
    <property type="entry name" value="GLYCOGEN DEBRANCHING ENZYME"/>
    <property type="match status" value="1"/>
</dbReference>
<evidence type="ECO:0000256" key="10">
    <source>
        <dbReference type="ARBA" id="ARBA00022679"/>
    </source>
</evidence>
<feature type="domain" description="Glycogen debranching enzyme central" evidence="20">
    <location>
        <begin position="745"/>
        <end position="989"/>
    </location>
</feature>
<dbReference type="GO" id="GO:0005980">
    <property type="term" value="P:glycogen catabolic process"/>
    <property type="evidence" value="ECO:0007669"/>
    <property type="project" value="InterPro"/>
</dbReference>
<dbReference type="Gene3D" id="1.50.10.10">
    <property type="match status" value="1"/>
</dbReference>
<evidence type="ECO:0000313" key="21">
    <source>
        <dbReference type="EMBL" id="KAF1953943.1"/>
    </source>
</evidence>
<evidence type="ECO:0000256" key="2">
    <source>
        <dbReference type="ARBA" id="ARBA00000927"/>
    </source>
</evidence>
<dbReference type="InterPro" id="IPR029436">
    <property type="entry name" value="AGL_euk_N"/>
</dbReference>
<dbReference type="OrthoDB" id="10248904at2759"/>
<dbReference type="FunFam" id="1.50.10.10:FF:000039">
    <property type="entry name" value="Glycogen debranching enzyme Gdb1, putative"/>
    <property type="match status" value="1"/>
</dbReference>
<dbReference type="Gene3D" id="3.20.20.80">
    <property type="entry name" value="Glycosidases"/>
    <property type="match status" value="2"/>
</dbReference>
<dbReference type="Pfam" id="PF14702">
    <property type="entry name" value="hGDE_central"/>
    <property type="match status" value="1"/>
</dbReference>
<name>A0A6A5TM36_9PLEO</name>
<evidence type="ECO:0000259" key="20">
    <source>
        <dbReference type="Pfam" id="PF14702"/>
    </source>
</evidence>
<proteinExistence type="inferred from homology"/>
<dbReference type="GO" id="GO:0005978">
    <property type="term" value="P:glycogen biosynthetic process"/>
    <property type="evidence" value="ECO:0007669"/>
    <property type="project" value="UniProtKB-KW"/>
</dbReference>
<keyword evidence="14" id="KW-0326">Glycosidase</keyword>
<evidence type="ECO:0000259" key="17">
    <source>
        <dbReference type="Pfam" id="PF06202"/>
    </source>
</evidence>
<evidence type="ECO:0000256" key="8">
    <source>
        <dbReference type="ARBA" id="ARBA00022490"/>
    </source>
</evidence>
<keyword evidence="13" id="KW-0511">Multifunctional enzyme</keyword>
<keyword evidence="10" id="KW-0808">Transferase</keyword>
<keyword evidence="9" id="KW-0328">Glycosyltransferase</keyword>
<evidence type="ECO:0000256" key="3">
    <source>
        <dbReference type="ARBA" id="ARBA00003530"/>
    </source>
</evidence>
<reference evidence="21" key="1">
    <citation type="journal article" date="2020" name="Stud. Mycol.">
        <title>101 Dothideomycetes genomes: a test case for predicting lifestyles and emergence of pathogens.</title>
        <authorList>
            <person name="Haridas S."/>
            <person name="Albert R."/>
            <person name="Binder M."/>
            <person name="Bloem J."/>
            <person name="Labutti K."/>
            <person name="Salamov A."/>
            <person name="Andreopoulos B."/>
            <person name="Baker S."/>
            <person name="Barry K."/>
            <person name="Bills G."/>
            <person name="Bluhm B."/>
            <person name="Cannon C."/>
            <person name="Castanera R."/>
            <person name="Culley D."/>
            <person name="Daum C."/>
            <person name="Ezra D."/>
            <person name="Gonzalez J."/>
            <person name="Henrissat B."/>
            <person name="Kuo A."/>
            <person name="Liang C."/>
            <person name="Lipzen A."/>
            <person name="Lutzoni F."/>
            <person name="Magnuson J."/>
            <person name="Mondo S."/>
            <person name="Nolan M."/>
            <person name="Ohm R."/>
            <person name="Pangilinan J."/>
            <person name="Park H.-J."/>
            <person name="Ramirez L."/>
            <person name="Alfaro M."/>
            <person name="Sun H."/>
            <person name="Tritt A."/>
            <person name="Yoshinaga Y."/>
            <person name="Zwiers L.-H."/>
            <person name="Turgeon B."/>
            <person name="Goodwin S."/>
            <person name="Spatafora J."/>
            <person name="Crous P."/>
            <person name="Grigoriev I."/>
        </authorList>
    </citation>
    <scope>NUCLEOTIDE SEQUENCE</scope>
    <source>
        <strain evidence="21">CBS 675.92</strain>
    </source>
</reference>
<dbReference type="FunFam" id="3.20.20.80:FF:000333">
    <property type="entry name" value="Glycogen debranching enzyme Gdb1, putative (AFU_orthologue AFUA_1G02140)"/>
    <property type="match status" value="1"/>
</dbReference>
<keyword evidence="11" id="KW-0378">Hydrolase</keyword>
<comment type="function">
    <text evidence="3">Multifunctional enzyme acting as 1,4-alpha-D-glucan:1,4-alpha-D-glucan 4-alpha-D-glycosyltransferase and amylo-1,6-glucosidase in glycogen degradation.</text>
</comment>
<evidence type="ECO:0000256" key="9">
    <source>
        <dbReference type="ARBA" id="ARBA00022676"/>
    </source>
</evidence>
<keyword evidence="12" id="KW-0320">Glycogen biosynthesis</keyword>
<accession>A0A6A5TM36</accession>
<dbReference type="SUPFAM" id="SSF51445">
    <property type="entry name" value="(Trans)glycosidases"/>
    <property type="match status" value="1"/>
</dbReference>
<keyword evidence="8" id="KW-0963">Cytoplasm</keyword>
<dbReference type="InterPro" id="IPR032792">
    <property type="entry name" value="AGL_glucanoTrfase"/>
</dbReference>
<evidence type="ECO:0000256" key="6">
    <source>
        <dbReference type="ARBA" id="ARBA00012778"/>
    </source>
</evidence>
<evidence type="ECO:0000259" key="19">
    <source>
        <dbReference type="Pfam" id="PF14701"/>
    </source>
</evidence>
<dbReference type="InterPro" id="IPR006421">
    <property type="entry name" value="Glycogen_debranch_met"/>
</dbReference>
<comment type="subcellular location">
    <subcellularLocation>
        <location evidence="4">Cytoplasm</location>
    </subcellularLocation>
</comment>
<dbReference type="Pfam" id="PF14699">
    <property type="entry name" value="hGDE_N"/>
    <property type="match status" value="1"/>
</dbReference>
<dbReference type="EC" id="3.2.1.33" evidence="6"/>